<dbReference type="GO" id="GO:0097505">
    <property type="term" value="C:Rad6-Rad18 complex"/>
    <property type="evidence" value="ECO:0007669"/>
    <property type="project" value="TreeGrafter"/>
</dbReference>
<keyword evidence="1" id="KW-0479">Metal-binding</keyword>
<dbReference type="GO" id="GO:0003697">
    <property type="term" value="F:single-stranded DNA binding"/>
    <property type="evidence" value="ECO:0007669"/>
    <property type="project" value="InterPro"/>
</dbReference>
<dbReference type="PROSITE" id="PS50020">
    <property type="entry name" value="WW_DOMAIN_2"/>
    <property type="match status" value="1"/>
</dbReference>
<dbReference type="PANTHER" id="PTHR14134:SF2">
    <property type="entry name" value="E3 UBIQUITIN-PROTEIN LIGASE RAD18"/>
    <property type="match status" value="1"/>
</dbReference>
<dbReference type="GO" id="GO:0005634">
    <property type="term" value="C:nucleus"/>
    <property type="evidence" value="ECO:0007669"/>
    <property type="project" value="TreeGrafter"/>
</dbReference>
<dbReference type="SMART" id="SM00504">
    <property type="entry name" value="Ubox"/>
    <property type="match status" value="1"/>
</dbReference>
<keyword evidence="3" id="KW-0862">Zinc</keyword>
<proteinExistence type="predicted"/>
<evidence type="ECO:0000259" key="7">
    <source>
        <dbReference type="PROSITE" id="PS50089"/>
    </source>
</evidence>
<dbReference type="GO" id="GO:0008270">
    <property type="term" value="F:zinc ion binding"/>
    <property type="evidence" value="ECO:0007669"/>
    <property type="project" value="UniProtKB-KW"/>
</dbReference>
<dbReference type="InterPro" id="IPR039577">
    <property type="entry name" value="Rad18"/>
</dbReference>
<feature type="domain" description="WW" evidence="6">
    <location>
        <begin position="225"/>
        <end position="259"/>
    </location>
</feature>
<dbReference type="GO" id="GO:0006301">
    <property type="term" value="P:DNA damage tolerance"/>
    <property type="evidence" value="ECO:0007669"/>
    <property type="project" value="InterPro"/>
</dbReference>
<sequence>MSMEELNCPICYETLSVPTICPCGHSFCSICIRRYLKLQKKCPICNQVTDPTSLIANRPLDAVIALILPKNPSLKGLGASPFPTVNVNAVCRERLPILSVDMVSDKVLREHLSRFGVDSKGARAEIESRWIEFSILYEANQDRATPHPISAVVKSINDTIKRARRQVVSSVGKRPRSEENDPFSGMVEQLQNRRMAQRQSSATSQPVVPQPTAEELTATDDNGEEDVPPPWRKVWSESYSRAMYFNPETREGSFRNPSTPKIN</sequence>
<dbReference type="Pfam" id="PF13923">
    <property type="entry name" value="zf-C3HC4_2"/>
    <property type="match status" value="1"/>
</dbReference>
<dbReference type="PANTHER" id="PTHR14134">
    <property type="entry name" value="E3 UBIQUITIN-PROTEIN LIGASE RAD18"/>
    <property type="match status" value="1"/>
</dbReference>
<dbReference type="InterPro" id="IPR003613">
    <property type="entry name" value="Ubox_domain"/>
</dbReference>
<reference evidence="8" key="1">
    <citation type="submission" date="2015-04" db="EMBL/GenBank/DDBJ databases">
        <title>The genome sequence of the plant pathogenic Rhizarian Plasmodiophora brassicae reveals insights in its biotrophic life cycle and the origin of chitin synthesis.</title>
        <authorList>
            <person name="Schwelm A."/>
            <person name="Fogelqvist J."/>
            <person name="Knaust A."/>
            <person name="Julke S."/>
            <person name="Lilja T."/>
            <person name="Dhandapani V."/>
            <person name="Bonilla-Rosso G."/>
            <person name="Karlsson M."/>
            <person name="Shevchenko A."/>
            <person name="Choi S.R."/>
            <person name="Kim H.G."/>
            <person name="Park J.Y."/>
            <person name="Lim Y.P."/>
            <person name="Ludwig-Muller J."/>
            <person name="Dixelius C."/>
        </authorList>
    </citation>
    <scope>NUCLEOTIDE SEQUENCE</scope>
    <source>
        <tissue evidence="8">Potato root galls</tissue>
    </source>
</reference>
<dbReference type="PROSITE" id="PS50089">
    <property type="entry name" value="ZF_RING_2"/>
    <property type="match status" value="1"/>
</dbReference>
<evidence type="ECO:0000256" key="3">
    <source>
        <dbReference type="ARBA" id="ARBA00022833"/>
    </source>
</evidence>
<evidence type="ECO:0000256" key="5">
    <source>
        <dbReference type="SAM" id="MobiDB-lite"/>
    </source>
</evidence>
<feature type="region of interest" description="Disordered" evidence="5">
    <location>
        <begin position="164"/>
        <end position="233"/>
    </location>
</feature>
<name>A0A0H5QRX8_9EUKA</name>
<dbReference type="SMART" id="SM00184">
    <property type="entry name" value="RING"/>
    <property type="match status" value="1"/>
</dbReference>
<evidence type="ECO:0000256" key="1">
    <source>
        <dbReference type="ARBA" id="ARBA00022723"/>
    </source>
</evidence>
<feature type="compositionally biased region" description="Acidic residues" evidence="5">
    <location>
        <begin position="217"/>
        <end position="227"/>
    </location>
</feature>
<keyword evidence="2 4" id="KW-0863">Zinc-finger</keyword>
<evidence type="ECO:0000259" key="6">
    <source>
        <dbReference type="PROSITE" id="PS50020"/>
    </source>
</evidence>
<evidence type="ECO:0000256" key="2">
    <source>
        <dbReference type="ARBA" id="ARBA00022771"/>
    </source>
</evidence>
<dbReference type="InterPro" id="IPR017907">
    <property type="entry name" value="Znf_RING_CS"/>
</dbReference>
<dbReference type="SUPFAM" id="SSF57850">
    <property type="entry name" value="RING/U-box"/>
    <property type="match status" value="1"/>
</dbReference>
<feature type="compositionally biased region" description="Polar residues" evidence="5">
    <location>
        <begin position="189"/>
        <end position="207"/>
    </location>
</feature>
<dbReference type="PROSITE" id="PS00518">
    <property type="entry name" value="ZF_RING_1"/>
    <property type="match status" value="1"/>
</dbReference>
<dbReference type="EMBL" id="HACM01003844">
    <property type="protein sequence ID" value="CRZ04286.1"/>
    <property type="molecule type" value="Transcribed_RNA"/>
</dbReference>
<dbReference type="InterPro" id="IPR001202">
    <property type="entry name" value="WW_dom"/>
</dbReference>
<dbReference type="AlphaFoldDB" id="A0A0H5QRX8"/>
<accession>A0A0H5QRX8</accession>
<dbReference type="GO" id="GO:0006513">
    <property type="term" value="P:protein monoubiquitination"/>
    <property type="evidence" value="ECO:0007669"/>
    <property type="project" value="InterPro"/>
</dbReference>
<evidence type="ECO:0000256" key="4">
    <source>
        <dbReference type="PROSITE-ProRule" id="PRU00175"/>
    </source>
</evidence>
<feature type="domain" description="RING-type" evidence="7">
    <location>
        <begin position="8"/>
        <end position="46"/>
    </location>
</feature>
<dbReference type="InterPro" id="IPR013083">
    <property type="entry name" value="Znf_RING/FYVE/PHD"/>
</dbReference>
<evidence type="ECO:0000313" key="8">
    <source>
        <dbReference type="EMBL" id="CRZ04286.1"/>
    </source>
</evidence>
<dbReference type="InterPro" id="IPR001841">
    <property type="entry name" value="Znf_RING"/>
</dbReference>
<evidence type="ECO:0008006" key="9">
    <source>
        <dbReference type="Google" id="ProtNLM"/>
    </source>
</evidence>
<organism evidence="8">
    <name type="scientific">Spongospora subterranea</name>
    <dbReference type="NCBI Taxonomy" id="70186"/>
    <lineage>
        <taxon>Eukaryota</taxon>
        <taxon>Sar</taxon>
        <taxon>Rhizaria</taxon>
        <taxon>Endomyxa</taxon>
        <taxon>Phytomyxea</taxon>
        <taxon>Plasmodiophorida</taxon>
        <taxon>Plasmodiophoridae</taxon>
        <taxon>Spongospora</taxon>
    </lineage>
</organism>
<dbReference type="GO" id="GO:0061630">
    <property type="term" value="F:ubiquitin protein ligase activity"/>
    <property type="evidence" value="ECO:0007669"/>
    <property type="project" value="InterPro"/>
</dbReference>
<dbReference type="Gene3D" id="3.30.40.10">
    <property type="entry name" value="Zinc/RING finger domain, C3HC4 (zinc finger)"/>
    <property type="match status" value="1"/>
</dbReference>
<protein>
    <recommendedName>
        <fullName evidence="9">RING-type domain-containing protein</fullName>
    </recommendedName>
</protein>